<keyword evidence="1" id="KW-1133">Transmembrane helix</keyword>
<proteinExistence type="predicted"/>
<dbReference type="Proteomes" id="UP001151752">
    <property type="component" value="Chromosome 10"/>
</dbReference>
<comment type="caution">
    <text evidence="2">The sequence shown here is derived from an EMBL/GenBank/DDBJ whole genome shotgun (WGS) entry which is preliminary data.</text>
</comment>
<dbReference type="AlphaFoldDB" id="A0A9Q0WS97"/>
<evidence type="ECO:0000313" key="2">
    <source>
        <dbReference type="EMBL" id="KAJ6771903.1"/>
    </source>
</evidence>
<gene>
    <name evidence="2" type="ORF">OIU74_018197</name>
</gene>
<evidence type="ECO:0000256" key="1">
    <source>
        <dbReference type="SAM" id="Phobius"/>
    </source>
</evidence>
<dbReference type="EMBL" id="JAPFFM010000002">
    <property type="protein sequence ID" value="KAJ6771903.1"/>
    <property type="molecule type" value="Genomic_DNA"/>
</dbReference>
<name>A0A9Q0WS97_9ROSI</name>
<keyword evidence="3" id="KW-1185">Reference proteome</keyword>
<sequence length="168" mass="19055">MIAAMLPSPSSPLVASQPFLDRSLHQAATSKTCLNTNKRRSTRISALRRDDYSDKLIDEDMIVLRMRVQEMKIAERIHEVSSDWMEWEKRYYRGSYNSDICEAVGCLQSVLIRTRPSLVLGMAGLVALSIPTSAWAGLVPFCRMARSWEYYSSLISLDLEVFGFLISP</sequence>
<dbReference type="PANTHER" id="PTHR33782">
    <property type="entry name" value="OS01G0121600 PROTEIN"/>
    <property type="match status" value="1"/>
</dbReference>
<accession>A0A9Q0WS97</accession>
<dbReference type="PANTHER" id="PTHR33782:SF20">
    <property type="match status" value="1"/>
</dbReference>
<keyword evidence="1" id="KW-0812">Transmembrane</keyword>
<protein>
    <submittedName>
        <fullName evidence="2">MEDIATOR OF RNA polymerase II TRANSCRIPTION SUBUNIT</fullName>
    </submittedName>
</protein>
<organism evidence="2 3">
    <name type="scientific">Salix koriyanagi</name>
    <dbReference type="NCBI Taxonomy" id="2511006"/>
    <lineage>
        <taxon>Eukaryota</taxon>
        <taxon>Viridiplantae</taxon>
        <taxon>Streptophyta</taxon>
        <taxon>Embryophyta</taxon>
        <taxon>Tracheophyta</taxon>
        <taxon>Spermatophyta</taxon>
        <taxon>Magnoliopsida</taxon>
        <taxon>eudicotyledons</taxon>
        <taxon>Gunneridae</taxon>
        <taxon>Pentapetalae</taxon>
        <taxon>rosids</taxon>
        <taxon>fabids</taxon>
        <taxon>Malpighiales</taxon>
        <taxon>Salicaceae</taxon>
        <taxon>Saliceae</taxon>
        <taxon>Salix</taxon>
    </lineage>
</organism>
<feature type="transmembrane region" description="Helical" evidence="1">
    <location>
        <begin position="118"/>
        <end position="138"/>
    </location>
</feature>
<keyword evidence="1" id="KW-0472">Membrane</keyword>
<evidence type="ECO:0000313" key="3">
    <source>
        <dbReference type="Proteomes" id="UP001151752"/>
    </source>
</evidence>
<reference evidence="2" key="1">
    <citation type="submission" date="2022-11" db="EMBL/GenBank/DDBJ databases">
        <authorList>
            <person name="Hyden B.L."/>
            <person name="Feng K."/>
            <person name="Yates T."/>
            <person name="Jawdy S."/>
            <person name="Smart L.B."/>
            <person name="Muchero W."/>
        </authorList>
    </citation>
    <scope>NUCLEOTIDE SEQUENCE</scope>
    <source>
        <tissue evidence="2">Shoot tip</tissue>
    </source>
</reference>
<reference evidence="2" key="2">
    <citation type="journal article" date="2023" name="Int. J. Mol. Sci.">
        <title>De Novo Assembly and Annotation of 11 Diverse Shrub Willow (Salix) Genomes Reveals Novel Gene Organization in Sex-Linked Regions.</title>
        <authorList>
            <person name="Hyden B."/>
            <person name="Feng K."/>
            <person name="Yates T.B."/>
            <person name="Jawdy S."/>
            <person name="Cereghino C."/>
            <person name="Smart L.B."/>
            <person name="Muchero W."/>
        </authorList>
    </citation>
    <scope>NUCLEOTIDE SEQUENCE</scope>
    <source>
        <tissue evidence="2">Shoot tip</tissue>
    </source>
</reference>